<comment type="caution">
    <text evidence="1">The sequence shown here is derived from an EMBL/GenBank/DDBJ whole genome shotgun (WGS) entry which is preliminary data.</text>
</comment>
<name>A0ACC0VXA7_9STRA</name>
<proteinExistence type="predicted"/>
<evidence type="ECO:0000313" key="1">
    <source>
        <dbReference type="EMBL" id="KAI9910483.1"/>
    </source>
</evidence>
<reference evidence="1 2" key="1">
    <citation type="journal article" date="2022" name="bioRxiv">
        <title>The genome of the oomycete Peronosclerospora sorghi, a cosmopolitan pathogen of maize and sorghum, is inflated with dispersed pseudogenes.</title>
        <authorList>
            <person name="Fletcher K."/>
            <person name="Martin F."/>
            <person name="Isakeit T."/>
            <person name="Cavanaugh K."/>
            <person name="Magill C."/>
            <person name="Michelmore R."/>
        </authorList>
    </citation>
    <scope>NUCLEOTIDE SEQUENCE [LARGE SCALE GENOMIC DNA]</scope>
    <source>
        <strain evidence="1">P6</strain>
    </source>
</reference>
<protein>
    <submittedName>
        <fullName evidence="1">Uncharacterized protein</fullName>
    </submittedName>
</protein>
<dbReference type="Proteomes" id="UP001163321">
    <property type="component" value="Chromosome 6"/>
</dbReference>
<gene>
    <name evidence="1" type="ORF">PsorP6_010001</name>
</gene>
<accession>A0ACC0VXA7</accession>
<dbReference type="EMBL" id="CM047585">
    <property type="protein sequence ID" value="KAI9910483.1"/>
    <property type="molecule type" value="Genomic_DNA"/>
</dbReference>
<evidence type="ECO:0000313" key="2">
    <source>
        <dbReference type="Proteomes" id="UP001163321"/>
    </source>
</evidence>
<sequence length="81" mass="9255">MTSSRLKDPFVATMIIPLLRRADTCYILSTIATTSLEDVANAKSKANTYALRWYQLYICKDRELTRGMVLRAEKAGYKPSY</sequence>
<keyword evidence="2" id="KW-1185">Reference proteome</keyword>
<organism evidence="1 2">
    <name type="scientific">Peronosclerospora sorghi</name>
    <dbReference type="NCBI Taxonomy" id="230839"/>
    <lineage>
        <taxon>Eukaryota</taxon>
        <taxon>Sar</taxon>
        <taxon>Stramenopiles</taxon>
        <taxon>Oomycota</taxon>
        <taxon>Peronosporomycetes</taxon>
        <taxon>Peronosporales</taxon>
        <taxon>Peronosporaceae</taxon>
        <taxon>Peronosclerospora</taxon>
    </lineage>
</organism>